<dbReference type="AlphaFoldDB" id="A0A843TRE8"/>
<sequence>MVAFGDFRSGTQIPLQERGHKTSFRGRKTFVSHSKIEILADELPYSKYRLPRLRESLAEPTRGAAQSQRSEVVFNST</sequence>
<proteinExistence type="predicted"/>
<evidence type="ECO:0000256" key="1">
    <source>
        <dbReference type="SAM" id="MobiDB-lite"/>
    </source>
</evidence>
<feature type="compositionally biased region" description="Polar residues" evidence="1">
    <location>
        <begin position="64"/>
        <end position="77"/>
    </location>
</feature>
<organism evidence="2 3">
    <name type="scientific">Colocasia esculenta</name>
    <name type="common">Wild taro</name>
    <name type="synonym">Arum esculentum</name>
    <dbReference type="NCBI Taxonomy" id="4460"/>
    <lineage>
        <taxon>Eukaryota</taxon>
        <taxon>Viridiplantae</taxon>
        <taxon>Streptophyta</taxon>
        <taxon>Embryophyta</taxon>
        <taxon>Tracheophyta</taxon>
        <taxon>Spermatophyta</taxon>
        <taxon>Magnoliopsida</taxon>
        <taxon>Liliopsida</taxon>
        <taxon>Araceae</taxon>
        <taxon>Aroideae</taxon>
        <taxon>Colocasieae</taxon>
        <taxon>Colocasia</taxon>
    </lineage>
</organism>
<keyword evidence="3" id="KW-1185">Reference proteome</keyword>
<dbReference type="Proteomes" id="UP000652761">
    <property type="component" value="Unassembled WGS sequence"/>
</dbReference>
<feature type="region of interest" description="Disordered" evidence="1">
    <location>
        <begin position="58"/>
        <end position="77"/>
    </location>
</feature>
<comment type="caution">
    <text evidence="2">The sequence shown here is derived from an EMBL/GenBank/DDBJ whole genome shotgun (WGS) entry which is preliminary data.</text>
</comment>
<accession>A0A843TRE8</accession>
<name>A0A843TRE8_COLES</name>
<evidence type="ECO:0000313" key="2">
    <source>
        <dbReference type="EMBL" id="MQL73681.1"/>
    </source>
</evidence>
<gene>
    <name evidence="2" type="ORF">Taro_006019</name>
</gene>
<evidence type="ECO:0000313" key="3">
    <source>
        <dbReference type="Proteomes" id="UP000652761"/>
    </source>
</evidence>
<protein>
    <submittedName>
        <fullName evidence="2">Uncharacterized protein</fullName>
    </submittedName>
</protein>
<dbReference type="EMBL" id="NMUH01000176">
    <property type="protein sequence ID" value="MQL73681.1"/>
    <property type="molecule type" value="Genomic_DNA"/>
</dbReference>
<reference evidence="2" key="1">
    <citation type="submission" date="2017-07" db="EMBL/GenBank/DDBJ databases">
        <title>Taro Niue Genome Assembly and Annotation.</title>
        <authorList>
            <person name="Atibalentja N."/>
            <person name="Keating K."/>
            <person name="Fields C.J."/>
        </authorList>
    </citation>
    <scope>NUCLEOTIDE SEQUENCE</scope>
    <source>
        <strain evidence="2">Niue_2</strain>
        <tissue evidence="2">Leaf</tissue>
    </source>
</reference>